<reference evidence="4" key="1">
    <citation type="submission" date="2016-05" db="EMBL/GenBank/DDBJ databases">
        <title>Comparative genomics of biotechnologically important yeasts.</title>
        <authorList>
            <consortium name="DOE Joint Genome Institute"/>
            <person name="Riley R."/>
            <person name="Haridas S."/>
            <person name="Wolfe K.H."/>
            <person name="Lopes M.R."/>
            <person name="Hittinger C.T."/>
            <person name="Goker M."/>
            <person name="Salamov A."/>
            <person name="Wisecaver J."/>
            <person name="Long T.M."/>
            <person name="Aerts A.L."/>
            <person name="Barry K."/>
            <person name="Choi C."/>
            <person name="Clum A."/>
            <person name="Coughlan A.Y."/>
            <person name="Deshpande S."/>
            <person name="Douglass A.P."/>
            <person name="Hanson S.J."/>
            <person name="Klenk H.-P."/>
            <person name="Labutti K."/>
            <person name="Lapidus A."/>
            <person name="Lindquist E."/>
            <person name="Lipzen A."/>
            <person name="Meier-Kolthoff J.P."/>
            <person name="Ohm R.A."/>
            <person name="Otillar R.P."/>
            <person name="Pangilinan J."/>
            <person name="Peng Y."/>
            <person name="Rokas A."/>
            <person name="Rosa C.A."/>
            <person name="Scheuner C."/>
            <person name="Sibirny A.A."/>
            <person name="Slot J.C."/>
            <person name="Stielow J.B."/>
            <person name="Sun H."/>
            <person name="Kurtzman C.P."/>
            <person name="Blackwell M."/>
            <person name="Grigoriev I.V."/>
            <person name="Jeffries T.W."/>
        </authorList>
    </citation>
    <scope>NUCLEOTIDE SEQUENCE [LARGE SCALE GENOMIC DNA]</scope>
    <source>
        <strain evidence="4">NRRL Y-12698</strain>
    </source>
</reference>
<comment type="similarity">
    <text evidence="1">Belongs to the class IV-like SAM-binding methyltransferase superfamily.</text>
</comment>
<dbReference type="STRING" id="984486.A0A1E3QT55"/>
<feature type="region of interest" description="Disordered" evidence="2">
    <location>
        <begin position="1"/>
        <end position="24"/>
    </location>
</feature>
<organism evidence="3 4">
    <name type="scientific">Babjeviella inositovora NRRL Y-12698</name>
    <dbReference type="NCBI Taxonomy" id="984486"/>
    <lineage>
        <taxon>Eukaryota</taxon>
        <taxon>Fungi</taxon>
        <taxon>Dikarya</taxon>
        <taxon>Ascomycota</taxon>
        <taxon>Saccharomycotina</taxon>
        <taxon>Pichiomycetes</taxon>
        <taxon>Serinales incertae sedis</taxon>
        <taxon>Babjeviella</taxon>
    </lineage>
</organism>
<dbReference type="RefSeq" id="XP_018986178.1">
    <property type="nucleotide sequence ID" value="XM_019128620.1"/>
</dbReference>
<proteinExistence type="inferred from homology"/>
<dbReference type="SUPFAM" id="SSF75217">
    <property type="entry name" value="alpha/beta knot"/>
    <property type="match status" value="1"/>
</dbReference>
<dbReference type="Pfam" id="PF02598">
    <property type="entry name" value="Methyltrn_RNA_3"/>
    <property type="match status" value="1"/>
</dbReference>
<evidence type="ECO:0000256" key="1">
    <source>
        <dbReference type="ARBA" id="ARBA00009841"/>
    </source>
</evidence>
<dbReference type="Gene3D" id="3.40.1280.10">
    <property type="match status" value="2"/>
</dbReference>
<name>A0A1E3QT55_9ASCO</name>
<accession>A0A1E3QT55</accession>
<evidence type="ECO:0000256" key="2">
    <source>
        <dbReference type="SAM" id="MobiDB-lite"/>
    </source>
</evidence>
<dbReference type="OrthoDB" id="361029at2759"/>
<dbReference type="InterPro" id="IPR029026">
    <property type="entry name" value="tRNA_m1G_MTases_N"/>
</dbReference>
<dbReference type="InterPro" id="IPR029028">
    <property type="entry name" value="Alpha/beta_knot_MTases"/>
</dbReference>
<protein>
    <submittedName>
        <fullName evidence="3">Uncharacterized protein</fullName>
    </submittedName>
</protein>
<evidence type="ECO:0000313" key="4">
    <source>
        <dbReference type="Proteomes" id="UP000094336"/>
    </source>
</evidence>
<dbReference type="AlphaFoldDB" id="A0A1E3QT55"/>
<dbReference type="Proteomes" id="UP000094336">
    <property type="component" value="Unassembled WGS sequence"/>
</dbReference>
<sequence length="388" mass="42821">MAKRKAEEPQAEKPTKKASKTEQNNRLSNQYTLCIPSAVISPANAYSLEQATFIAYQIAKTCCTYDVGEIVILDVTEPEPNVASVKVTSGAEEAVIMDNGKKKIKFNFDDDFADTSKDKAAAKRAVAAASTISNESLLFATLLQYFITPTYLAKSLFTGNPTTKKLYPMLQHALKLPKISTLPFMQNNEVYKNFKEGLTIPHRRVMGKKNRSKKMAKTKYVNIGESEPLELAEGQEVPVNVRVTVDLLNKKIVSPIDAYGIPQTASVKTSFGYMVRIAKKFSDIFTECGYGEKGYDRSIYISAGDYFMNKGQGRQLAEIKEVGTGTDDAQRVLLLCGKWSDFDASFARDRASLEGVASTAQMFEGEMRVPHGVKIEDGALIALAKLHN</sequence>
<keyword evidence="4" id="KW-1185">Reference proteome</keyword>
<dbReference type="EMBL" id="KV454429">
    <property type="protein sequence ID" value="ODQ80850.1"/>
    <property type="molecule type" value="Genomic_DNA"/>
</dbReference>
<dbReference type="InterPro" id="IPR003750">
    <property type="entry name" value="Put_MeTrfase-C9orf114-like"/>
</dbReference>
<gene>
    <name evidence="3" type="ORF">BABINDRAFT_161053</name>
</gene>
<dbReference type="PANTHER" id="PTHR12150:SF13">
    <property type="entry name" value="METHYLTRANSFERASE C9ORF114-RELATED"/>
    <property type="match status" value="1"/>
</dbReference>
<feature type="compositionally biased region" description="Basic and acidic residues" evidence="2">
    <location>
        <begin position="1"/>
        <end position="15"/>
    </location>
</feature>
<dbReference type="GeneID" id="30146473"/>
<evidence type="ECO:0000313" key="3">
    <source>
        <dbReference type="EMBL" id="ODQ80850.1"/>
    </source>
</evidence>
<dbReference type="PANTHER" id="PTHR12150">
    <property type="entry name" value="CLASS IV SAM-BINDING METHYLTRANSFERASE-RELATED"/>
    <property type="match status" value="1"/>
</dbReference>